<feature type="domain" description="Peptidase M16 C-terminal" evidence="2">
    <location>
        <begin position="183"/>
        <end position="363"/>
    </location>
</feature>
<dbReference type="PATRIC" id="fig|546269.5.peg.356"/>
<dbReference type="OrthoDB" id="9811314at2"/>
<dbReference type="KEGG" id="faa:HMPREF0389_00299"/>
<dbReference type="EMBL" id="CP002390">
    <property type="protein sequence ID" value="EFE28384.1"/>
    <property type="molecule type" value="Genomic_DNA"/>
</dbReference>
<sequence>MKQHSMMSRLKEEIFHKKLSNNMELFFMKKEGFTKKYAVFATNFGSNDLSFVSPHTKEQVTVNEGIAHFLEHKMFEQPNGTDAFEKFSEIGADANAFTNFDMTAYLFSSTDFFYEGLEHLISYVQTPFFTKENVDKEKGIIAQEIKIYQDNPVWVLFFNALKAMYINHNNRIDIAGTVESIYRITPEELYTCYNTFYSPSNMALFVIGDLDWNDIVNTVEKTVKNDLAFEGKVHRLEKKEPNKISQKTIVQKFPVSIPMFMIAFKEKMDGEHRGKDLMKKMISTEIILDLLFRKGSELNEELYNENLIFSTLDCEYNASRNYGYTLISAESRKVTTVIQKIMDCIGKSKKIGLNQEDFDRVKKSRIGSYIKSFDAMEGLANNYVSYYFQGMDWFEYGEILEEITLEFCQDRLEQHFVEDMKVVSFINPKE</sequence>
<dbReference type="Pfam" id="PF00675">
    <property type="entry name" value="Peptidase_M16"/>
    <property type="match status" value="1"/>
</dbReference>
<dbReference type="eggNOG" id="COG0612">
    <property type="taxonomic scope" value="Bacteria"/>
</dbReference>
<dbReference type="RefSeq" id="WP_014262008.1">
    <property type="nucleotide sequence ID" value="NC_016630.1"/>
</dbReference>
<dbReference type="EC" id="3.4.24.-" evidence="3"/>
<dbReference type="MEROPS" id="M16.A20"/>
<gene>
    <name evidence="3" type="ordered locus">HMPREF0389_00299</name>
</gene>
<evidence type="ECO:0000313" key="4">
    <source>
        <dbReference type="Proteomes" id="UP000007468"/>
    </source>
</evidence>
<accession>D6GRU3</accession>
<dbReference type="GO" id="GO:0046872">
    <property type="term" value="F:metal ion binding"/>
    <property type="evidence" value="ECO:0007669"/>
    <property type="project" value="InterPro"/>
</dbReference>
<keyword evidence="4" id="KW-1185">Reference proteome</keyword>
<dbReference type="STRING" id="546269.HMPREF0389_00299"/>
<dbReference type="SUPFAM" id="SSF63411">
    <property type="entry name" value="LuxS/MPP-like metallohydrolase"/>
    <property type="match status" value="2"/>
</dbReference>
<dbReference type="PANTHER" id="PTHR11851:SF134">
    <property type="entry name" value="ZINC-DEPENDENT PROTEASE"/>
    <property type="match status" value="1"/>
</dbReference>
<evidence type="ECO:0000259" key="2">
    <source>
        <dbReference type="Pfam" id="PF05193"/>
    </source>
</evidence>
<proteinExistence type="predicted"/>
<keyword evidence="3" id="KW-0378">Hydrolase</keyword>
<evidence type="ECO:0000313" key="3">
    <source>
        <dbReference type="EMBL" id="EFE28384.1"/>
    </source>
</evidence>
<evidence type="ECO:0000259" key="1">
    <source>
        <dbReference type="Pfam" id="PF00675"/>
    </source>
</evidence>
<feature type="domain" description="Peptidase M16 N-terminal" evidence="1">
    <location>
        <begin position="63"/>
        <end position="176"/>
    </location>
</feature>
<dbReference type="InterPro" id="IPR011765">
    <property type="entry name" value="Pept_M16_N"/>
</dbReference>
<organism evidence="3 4">
    <name type="scientific">Filifactor alocis (strain ATCC 35896 / CCUG 47790 / D40 B5)</name>
    <name type="common">Fusobacterium alocis</name>
    <dbReference type="NCBI Taxonomy" id="546269"/>
    <lineage>
        <taxon>Bacteria</taxon>
        <taxon>Bacillati</taxon>
        <taxon>Bacillota</taxon>
        <taxon>Clostridia</taxon>
        <taxon>Peptostreptococcales</taxon>
        <taxon>Filifactoraceae</taxon>
        <taxon>Filifactor</taxon>
    </lineage>
</organism>
<reference evidence="4" key="1">
    <citation type="submission" date="2010-12" db="EMBL/GenBank/DDBJ databases">
        <title>The genome sequence of Filifactor alocis strain ATCC 35896.</title>
        <authorList>
            <consortium name="The Broad Institute Genome Sequencing Platform"/>
            <person name="Ward D."/>
            <person name="Earl A."/>
            <person name="Feldgarden M."/>
            <person name="Young S.K."/>
            <person name="Gargeya S."/>
            <person name="Zeng Q."/>
            <person name="Alvarado L."/>
            <person name="Berlin A."/>
            <person name="Bochicchio J."/>
            <person name="Chapman S.B."/>
            <person name="Chen Z."/>
            <person name="Freedman E."/>
            <person name="Gellesch M."/>
            <person name="Goldberg J."/>
            <person name="Griggs A."/>
            <person name="Gujja S."/>
            <person name="Heilman E."/>
            <person name="Heiman D."/>
            <person name="Howarth C."/>
            <person name="Mehta T."/>
            <person name="Neiman D."/>
            <person name="Pearson M."/>
            <person name="Roberts A."/>
            <person name="Saif S."/>
            <person name="Shea T."/>
            <person name="Shenoy N."/>
            <person name="Sisk P."/>
            <person name="Stolte C."/>
            <person name="Sykes S."/>
            <person name="White J."/>
            <person name="Yandava C."/>
            <person name="Izard J."/>
            <person name="Blanton J.M."/>
            <person name="Baranova O.V."/>
            <person name="Tanner A.C."/>
            <person name="Dewhirst F.E."/>
            <person name="Haas B."/>
            <person name="Nusbaum C."/>
            <person name="Birren B."/>
        </authorList>
    </citation>
    <scope>NUCLEOTIDE SEQUENCE [LARGE SCALE GENOMIC DNA]</scope>
    <source>
        <strain evidence="4">ATCC 35896 / D40 B5</strain>
    </source>
</reference>
<dbReference type="PANTHER" id="PTHR11851">
    <property type="entry name" value="METALLOPROTEASE"/>
    <property type="match status" value="1"/>
</dbReference>
<dbReference type="GO" id="GO:0016787">
    <property type="term" value="F:hydrolase activity"/>
    <property type="evidence" value="ECO:0007669"/>
    <property type="project" value="UniProtKB-KW"/>
</dbReference>
<dbReference type="Proteomes" id="UP000007468">
    <property type="component" value="Chromosome"/>
</dbReference>
<dbReference type="InterPro" id="IPR050361">
    <property type="entry name" value="MPP/UQCRC_Complex"/>
</dbReference>
<dbReference type="InterPro" id="IPR011249">
    <property type="entry name" value="Metalloenz_LuxS/M16"/>
</dbReference>
<dbReference type="AlphaFoldDB" id="D6GRU3"/>
<dbReference type="Pfam" id="PF05193">
    <property type="entry name" value="Peptidase_M16_C"/>
    <property type="match status" value="1"/>
</dbReference>
<dbReference type="NCBIfam" id="NF047421">
    <property type="entry name" value="YfmH_fam"/>
    <property type="match status" value="1"/>
</dbReference>
<name>D6GRU3_FILAD</name>
<dbReference type="Gene3D" id="3.30.830.10">
    <property type="entry name" value="Metalloenzyme, LuxS/M16 peptidase-like"/>
    <property type="match status" value="2"/>
</dbReference>
<dbReference type="InterPro" id="IPR007863">
    <property type="entry name" value="Peptidase_M16_C"/>
</dbReference>
<protein>
    <submittedName>
        <fullName evidence="3">Peptidase M16 inactive domain protein</fullName>
        <ecNumber evidence="3">3.4.24.-</ecNumber>
    </submittedName>
</protein>